<dbReference type="AlphaFoldDB" id="A0A7K1GNM2"/>
<sequence length="920" mass="106536">MESKQFIVFLKNKTSLLFEYKSDVTSAVCIEDKYQITFRNGKTYKYGIDKVQYLPLLSTQANVRIYQKGILNTKYDTVHYYGDYFIFTKDKDSSNPIKNDTNIEICPSVQNSEHIKPIIDYFKDIVTQSIETSFDVPINDKGNDSPQHISSNILQHAFNSIDILDSRSALTKYLNGYNPTIEIDKKKLIYPFGCNQSQKLAVQTSLSNSMTIIEGPPGTGKTQTILNIIANLIIQGKTIGIVSNNNSAIFNIQDKLQNYGYDFLMATLGNKENKSSFFNAIDKQTVNGNLKSSKNQLEKANKNIRELDSVITTCFKYRNELAILRSRLSEVTIEFSHVRNEQPLDCSVKEQLDKKFYRKWNCDQTLKMKNLLSTTDFSSKLSFYNKLRLVLQFGFIDLKNFHQYRTFLPIYINHKFYELYIVKLEQNILAIENWLTSNNETENLNSFIDSSKIIFNNFLSNKYNHLDQIAFTSNNYLKHFNDFIERYPIILSSTLSLHTSIPKGYLLDYLIIDEASQVDIIKSAVCFSCCRNAIIVGDSMQLTHIVDNKSEQIVEGLQKQYAILPAYDYINYNILNSLKSLFKSKIQSILLKEHYRCHPTIIGFCNKKYYNDELIVMTHNKNHPFRIIETNISGEWENSNQRQIDETNLYIQKNYSDFGKIGIVSPYRDHVTLLQKQLKCGVEADTIHKFQGREKEVIIFNTVKNKIIPFIDNPNLINVAVSRAIKEFIIVKPATMDLPHGTNIGDLIRYICYTTDPKETIIKGEICSVFDLLYKEYNKKYSSFISSNKHIQGSPAEKIIHHLLKNKILVNKDFEVIDMVREYRLKDLVSNINLFDDEETKFIMRDSKLDFLLFNKIDKSPVLAIEVDGVSFHENLIQKERDKKKDKILKTIGLSIIRLSTNSHSEEKRIIEKLKIAMRI</sequence>
<dbReference type="InterPro" id="IPR027417">
    <property type="entry name" value="P-loop_NTPase"/>
</dbReference>
<dbReference type="Gene3D" id="3.40.50.300">
    <property type="entry name" value="P-loop containing nucleotide triphosphate hydrolases"/>
    <property type="match status" value="2"/>
</dbReference>
<keyword evidence="1" id="KW-0175">Coiled coil</keyword>
<evidence type="ECO:0000313" key="5">
    <source>
        <dbReference type="EMBL" id="MTH30340.1"/>
    </source>
</evidence>
<reference evidence="5 6" key="1">
    <citation type="journal article" date="2006" name="Int. J. Syst. Evol. Microbiol.">
        <title>Myroides pelagicus sp. nov., isolated from seawater in Thailand.</title>
        <authorList>
            <person name="Yoon J."/>
            <person name="Maneerat S."/>
            <person name="Kawai F."/>
            <person name="Yokota A."/>
        </authorList>
    </citation>
    <scope>NUCLEOTIDE SEQUENCE [LARGE SCALE GENOMIC DNA]</scope>
    <source>
        <strain evidence="5 6">SM1T</strain>
    </source>
</reference>
<dbReference type="Proteomes" id="UP000488936">
    <property type="component" value="Unassembled WGS sequence"/>
</dbReference>
<dbReference type="EMBL" id="WMJY01000023">
    <property type="protein sequence ID" value="MTH30340.1"/>
    <property type="molecule type" value="Genomic_DNA"/>
</dbReference>
<dbReference type="Pfam" id="PF10881">
    <property type="entry name" value="DUF2726"/>
    <property type="match status" value="1"/>
</dbReference>
<dbReference type="PANTHER" id="PTHR10887">
    <property type="entry name" value="DNA2/NAM7 HELICASE FAMILY"/>
    <property type="match status" value="1"/>
</dbReference>
<proteinExistence type="predicted"/>
<comment type="caution">
    <text evidence="5">The sequence shown here is derived from an EMBL/GenBank/DDBJ whole genome shotgun (WGS) entry which is preliminary data.</text>
</comment>
<dbReference type="GO" id="GO:0004386">
    <property type="term" value="F:helicase activity"/>
    <property type="evidence" value="ECO:0007669"/>
    <property type="project" value="InterPro"/>
</dbReference>
<evidence type="ECO:0000259" key="3">
    <source>
        <dbReference type="Pfam" id="PF13086"/>
    </source>
</evidence>
<name>A0A7K1GNM2_9FLAO</name>
<feature type="coiled-coil region" evidence="1">
    <location>
        <begin position="283"/>
        <end position="310"/>
    </location>
</feature>
<evidence type="ECO:0000313" key="6">
    <source>
        <dbReference type="Proteomes" id="UP000488936"/>
    </source>
</evidence>
<accession>A0A7K1GNM2</accession>
<organism evidence="5 6">
    <name type="scientific">Myroides pelagicus</name>
    <dbReference type="NCBI Taxonomy" id="270914"/>
    <lineage>
        <taxon>Bacteria</taxon>
        <taxon>Pseudomonadati</taxon>
        <taxon>Bacteroidota</taxon>
        <taxon>Flavobacteriia</taxon>
        <taxon>Flavobacteriales</taxon>
        <taxon>Flavobacteriaceae</taxon>
        <taxon>Myroides</taxon>
    </lineage>
</organism>
<dbReference type="Gene3D" id="3.40.960.10">
    <property type="entry name" value="VSR Endonuclease"/>
    <property type="match status" value="1"/>
</dbReference>
<dbReference type="InterPro" id="IPR041677">
    <property type="entry name" value="DNA2/NAM7_AAA_11"/>
</dbReference>
<dbReference type="Pfam" id="PF13087">
    <property type="entry name" value="AAA_12"/>
    <property type="match status" value="1"/>
</dbReference>
<gene>
    <name evidence="5" type="ORF">GJV77_10575</name>
</gene>
<keyword evidence="6" id="KW-1185">Reference proteome</keyword>
<evidence type="ECO:0000259" key="4">
    <source>
        <dbReference type="Pfam" id="PF13087"/>
    </source>
</evidence>
<feature type="domain" description="DNA2/NAM7 helicase helicase" evidence="3">
    <location>
        <begin position="194"/>
        <end position="545"/>
    </location>
</feature>
<dbReference type="CDD" id="cd18808">
    <property type="entry name" value="SF1_C_Upf1"/>
    <property type="match status" value="1"/>
</dbReference>
<dbReference type="Pfam" id="PF13086">
    <property type="entry name" value="AAA_11"/>
    <property type="match status" value="1"/>
</dbReference>
<dbReference type="SUPFAM" id="SSF52540">
    <property type="entry name" value="P-loop containing nucleoside triphosphate hydrolases"/>
    <property type="match status" value="1"/>
</dbReference>
<evidence type="ECO:0000259" key="2">
    <source>
        <dbReference type="Pfam" id="PF10881"/>
    </source>
</evidence>
<evidence type="ECO:0000256" key="1">
    <source>
        <dbReference type="SAM" id="Coils"/>
    </source>
</evidence>
<dbReference type="RefSeq" id="WP_155036325.1">
    <property type="nucleotide sequence ID" value="NZ_JBHTIG010000063.1"/>
</dbReference>
<feature type="domain" description="DUF2726" evidence="2">
    <location>
        <begin position="795"/>
        <end position="914"/>
    </location>
</feature>
<dbReference type="InterPro" id="IPR041679">
    <property type="entry name" value="DNA2/NAM7-like_C"/>
</dbReference>
<dbReference type="PANTHER" id="PTHR10887:SF495">
    <property type="entry name" value="HELICASE SENATAXIN ISOFORM X1-RELATED"/>
    <property type="match status" value="1"/>
</dbReference>
<dbReference type="OrthoDB" id="9757917at2"/>
<feature type="domain" description="DNA2/NAM7 helicase-like C-terminal" evidence="4">
    <location>
        <begin position="579"/>
        <end position="731"/>
    </location>
</feature>
<dbReference type="InterPro" id="IPR024402">
    <property type="entry name" value="DUF2726"/>
</dbReference>
<protein>
    <submittedName>
        <fullName evidence="5">DUF2726 domain-containing protein</fullName>
    </submittedName>
</protein>
<dbReference type="InterPro" id="IPR045055">
    <property type="entry name" value="DNA2/NAM7-like"/>
</dbReference>
<dbReference type="InterPro" id="IPR047187">
    <property type="entry name" value="SF1_C_Upf1"/>
</dbReference>